<dbReference type="EMBL" id="CAJVPY010018640">
    <property type="protein sequence ID" value="CAG8767896.1"/>
    <property type="molecule type" value="Genomic_DNA"/>
</dbReference>
<reference evidence="1" key="1">
    <citation type="submission" date="2021-06" db="EMBL/GenBank/DDBJ databases">
        <authorList>
            <person name="Kallberg Y."/>
            <person name="Tangrot J."/>
            <person name="Rosling A."/>
        </authorList>
    </citation>
    <scope>NUCLEOTIDE SEQUENCE</scope>
    <source>
        <strain evidence="1">MA453B</strain>
    </source>
</reference>
<dbReference type="OrthoDB" id="566138at2759"/>
<feature type="non-terminal residue" evidence="1">
    <location>
        <position position="1"/>
    </location>
</feature>
<keyword evidence="2" id="KW-1185">Reference proteome</keyword>
<accession>A0A9N9NWU3</accession>
<dbReference type="Proteomes" id="UP000789405">
    <property type="component" value="Unassembled WGS sequence"/>
</dbReference>
<evidence type="ECO:0000313" key="1">
    <source>
        <dbReference type="EMBL" id="CAG8767896.1"/>
    </source>
</evidence>
<evidence type="ECO:0000313" key="2">
    <source>
        <dbReference type="Proteomes" id="UP000789405"/>
    </source>
</evidence>
<comment type="caution">
    <text evidence="1">The sequence shown here is derived from an EMBL/GenBank/DDBJ whole genome shotgun (WGS) entry which is preliminary data.</text>
</comment>
<sequence>PIEGLEIIDQKNQENNPAPALANHRFLCTRDYVEAYSAKRITPIQVCEKLIDKMIQSCSEACNPPLDG</sequence>
<dbReference type="AlphaFoldDB" id="A0A9N9NWU3"/>
<gene>
    <name evidence="1" type="ORF">DERYTH_LOCUS18410</name>
</gene>
<proteinExistence type="predicted"/>
<protein>
    <submittedName>
        <fullName evidence="1">19608_t:CDS:1</fullName>
    </submittedName>
</protein>
<organism evidence="1 2">
    <name type="scientific">Dentiscutata erythropus</name>
    <dbReference type="NCBI Taxonomy" id="1348616"/>
    <lineage>
        <taxon>Eukaryota</taxon>
        <taxon>Fungi</taxon>
        <taxon>Fungi incertae sedis</taxon>
        <taxon>Mucoromycota</taxon>
        <taxon>Glomeromycotina</taxon>
        <taxon>Glomeromycetes</taxon>
        <taxon>Diversisporales</taxon>
        <taxon>Gigasporaceae</taxon>
        <taxon>Dentiscutata</taxon>
    </lineage>
</organism>
<name>A0A9N9NWU3_9GLOM</name>